<dbReference type="InterPro" id="IPR027417">
    <property type="entry name" value="P-loop_NTPase"/>
</dbReference>
<dbReference type="RefSeq" id="WP_379022674.1">
    <property type="nucleotide sequence ID" value="NZ_JBHRTA010000035.1"/>
</dbReference>
<feature type="domain" description="AAA+ ATPase" evidence="1">
    <location>
        <begin position="234"/>
        <end position="365"/>
    </location>
</feature>
<dbReference type="Gene3D" id="3.40.50.300">
    <property type="entry name" value="P-loop containing nucleotide triphosphate hydrolases"/>
    <property type="match status" value="1"/>
</dbReference>
<accession>A0ABV7JN16</accession>
<dbReference type="InterPro" id="IPR003593">
    <property type="entry name" value="AAA+_ATPase"/>
</dbReference>
<protein>
    <submittedName>
        <fullName evidence="2">SMEK domain-containing protein</fullName>
    </submittedName>
</protein>
<organism evidence="2 3">
    <name type="scientific">Parapedobacter deserti</name>
    <dbReference type="NCBI Taxonomy" id="1912957"/>
    <lineage>
        <taxon>Bacteria</taxon>
        <taxon>Pseudomonadati</taxon>
        <taxon>Bacteroidota</taxon>
        <taxon>Sphingobacteriia</taxon>
        <taxon>Sphingobacteriales</taxon>
        <taxon>Sphingobacteriaceae</taxon>
        <taxon>Parapedobacter</taxon>
    </lineage>
</organism>
<dbReference type="Pfam" id="PF21941">
    <property type="entry name" value="SMEK_N"/>
    <property type="match status" value="1"/>
</dbReference>
<proteinExistence type="predicted"/>
<sequence length="1092" mass="125088">MPKVKQYLDEINSYVTTWITQIAVNNALTYYDINKISEGTSLHLLNLLYGYQLVDLNNDRQNFPGIDLGDKSVGKLAVQVSSRTDASKIKSTLQTFHDNGYLKEYPNGIRFLLLSDNRRPILSSKVLSPFGDFFDSKTNIILIRDLLQQIKQLYYDDQLRFENIRQFLEQEFGEHGLLRKNSLIGFQHRAEKVAFYKELFIANQQSVVKNFVPIQYIVGDQFFSTDELSQQLLDPKGLIIYGPSGCGKSVLAKQLAVELINNIFPVVLDAKYYDNNFVKLFNKEINAYGFNSDTDFLTHVVRSEQQILLIVDGLNECPAELRLKLLLEIKKVVSDWNIKLIVTTQESDPALEELALPSIYIQYPSAEIKMAIALAHGQQTARKKLIPILNIVSTGLEAKMAGEIGTALTHTDNRFSLFESFIKKKLGDNHLDGFFLLSSITKLMSEKITFSLANRTVETLLLKHGLSLELYRHCLKSGVLEEQSDKISFGHEMFFNFFVADSVARFASNALEILEALNAPKNTDKKLLIIGSIDDQKLLDEVLTGLTDSNLFDSLLEGEGGEYCKLWAEKKIQQLLPRIAVEISNCRFEFAKTPHNFQCVEDGFQNWSDQELALLLAIPGRLVKGELLREIFDLIEAMDNVCTKSVEEFWEEGKARGISTRSSIFLAAYSGIFQRHMAITRILNSLQSEYFHMRDKIAIHQKQLEQLIDGRELTPGQIYLLLLLLRFDNRLRVLYPTTLRILNRWRYTPSNLLMEILQQIGFIYENEEQRGELIKVINTIHSETQNIWLSTTIFDALSALGELEEDANNYIYVVNDEIAGVLNNPNDQSACEYAAGIFFRQYDHPYSSAYYTAIDNLPSNEKALFFRMALQGEHSSMFTISLILKVCQTIGASAMKYLVRWTDTPFIQPSFPVDSLALFFIVHLLLGRNDYPLSQRDNNGHDKKERSVRALAEIFYWGCRTDIESECRNQHYQKLGEVLFKAENNYVVETIWQAKRALYQQNYYGELNLDIIQSFELHFRNQITESCRHTLKDLDWQESIWQHGSQKTEINLNAISLLEEHGTLIDIDVLRPLADDKIYGRYAVGAIRKLGG</sequence>
<dbReference type="InterPro" id="IPR047740">
    <property type="entry name" value="SMEK_dom"/>
</dbReference>
<name>A0ABV7JN16_9SPHI</name>
<evidence type="ECO:0000259" key="1">
    <source>
        <dbReference type="SMART" id="SM00382"/>
    </source>
</evidence>
<gene>
    <name evidence="2" type="ORF">ACFOET_11435</name>
</gene>
<keyword evidence="3" id="KW-1185">Reference proteome</keyword>
<dbReference type="NCBIfam" id="NF033859">
    <property type="entry name" value="SMEK_N"/>
    <property type="match status" value="1"/>
</dbReference>
<dbReference type="SUPFAM" id="SSF52540">
    <property type="entry name" value="P-loop containing nucleoside triphosphate hydrolases"/>
    <property type="match status" value="1"/>
</dbReference>
<evidence type="ECO:0000313" key="2">
    <source>
        <dbReference type="EMBL" id="MFC3198224.1"/>
    </source>
</evidence>
<dbReference type="InterPro" id="IPR000605">
    <property type="entry name" value="Helicase_SF3_ssDNA/RNA_vir"/>
</dbReference>
<reference evidence="3" key="1">
    <citation type="journal article" date="2019" name="Int. J. Syst. Evol. Microbiol.">
        <title>The Global Catalogue of Microorganisms (GCM) 10K type strain sequencing project: providing services to taxonomists for standard genome sequencing and annotation.</title>
        <authorList>
            <consortium name="The Broad Institute Genomics Platform"/>
            <consortium name="The Broad Institute Genome Sequencing Center for Infectious Disease"/>
            <person name="Wu L."/>
            <person name="Ma J."/>
        </authorList>
    </citation>
    <scope>NUCLEOTIDE SEQUENCE [LARGE SCALE GENOMIC DNA]</scope>
    <source>
        <strain evidence="3">KCTC 52416</strain>
    </source>
</reference>
<dbReference type="CDD" id="cd00009">
    <property type="entry name" value="AAA"/>
    <property type="match status" value="1"/>
</dbReference>
<dbReference type="SMART" id="SM00382">
    <property type="entry name" value="AAA"/>
    <property type="match status" value="1"/>
</dbReference>
<dbReference type="Pfam" id="PF00910">
    <property type="entry name" value="RNA_helicase"/>
    <property type="match status" value="1"/>
</dbReference>
<dbReference type="Proteomes" id="UP001595526">
    <property type="component" value="Unassembled WGS sequence"/>
</dbReference>
<dbReference type="EMBL" id="JBHRTA010000035">
    <property type="protein sequence ID" value="MFC3198224.1"/>
    <property type="molecule type" value="Genomic_DNA"/>
</dbReference>
<evidence type="ECO:0000313" key="3">
    <source>
        <dbReference type="Proteomes" id="UP001595526"/>
    </source>
</evidence>
<comment type="caution">
    <text evidence="2">The sequence shown here is derived from an EMBL/GenBank/DDBJ whole genome shotgun (WGS) entry which is preliminary data.</text>
</comment>